<dbReference type="Proteomes" id="UP001253193">
    <property type="component" value="Unassembled WGS sequence"/>
</dbReference>
<proteinExistence type="predicted"/>
<dbReference type="InterPro" id="IPR008886">
    <property type="entry name" value="UPF0227/Esterase_YqiA"/>
</dbReference>
<dbReference type="AlphaFoldDB" id="A0AAW8PXM8"/>
<evidence type="ECO:0000313" key="1">
    <source>
        <dbReference type="EMBL" id="MDS1820982.1"/>
    </source>
</evidence>
<dbReference type="PANTHER" id="PTHR35602:SF2">
    <property type="entry name" value="UPF0227 PROTEIN YCFP"/>
    <property type="match status" value="1"/>
</dbReference>
<dbReference type="Gene3D" id="3.40.50.1820">
    <property type="entry name" value="alpha/beta hydrolase"/>
    <property type="match status" value="1"/>
</dbReference>
<sequence length="184" mass="20604">MKLLYIHGAFSAFNRESLKVQNLEKEFEVVGFSYSMEQTFPYNRAVMTKFCVENEIDGVVGTSLGGLYAAEVGRMAGIPSVSINPCLEPFMSLSTIIGTTSNYATGKEETLTQELVATFPKKVSTTPLSLVFVGMGDVLIDHRRTIELSANSAGVIRDYEADHYWDDFEQNKLIRDHVAKFRRK</sequence>
<gene>
    <name evidence="1" type="ORF">QX249_09960</name>
</gene>
<dbReference type="Pfam" id="PF05728">
    <property type="entry name" value="UPF0227"/>
    <property type="match status" value="1"/>
</dbReference>
<dbReference type="RefSeq" id="WP_311019773.1">
    <property type="nucleotide sequence ID" value="NZ_JAUHGG010000003.1"/>
</dbReference>
<name>A0AAW8PXM8_VIBPH</name>
<reference evidence="1" key="1">
    <citation type="submission" date="2023-06" db="EMBL/GenBank/DDBJ databases">
        <title>Genomic Diversity of Vibrio spp. and Metagenomic Analysis of Pathogens in Florida Gulf Coastal Waters Following Hurricane Ian.</title>
        <authorList>
            <person name="Brumfield K.D."/>
        </authorList>
    </citation>
    <scope>NUCLEOTIDE SEQUENCE</scope>
    <source>
        <strain evidence="1">WBS2B-138</strain>
    </source>
</reference>
<keyword evidence="1" id="KW-0378">Hydrolase</keyword>
<dbReference type="InterPro" id="IPR029058">
    <property type="entry name" value="AB_hydrolase_fold"/>
</dbReference>
<dbReference type="EMBL" id="JAUHGG010000003">
    <property type="protein sequence ID" value="MDS1820982.1"/>
    <property type="molecule type" value="Genomic_DNA"/>
</dbReference>
<evidence type="ECO:0000313" key="2">
    <source>
        <dbReference type="Proteomes" id="UP001253193"/>
    </source>
</evidence>
<organism evidence="1 2">
    <name type="scientific">Vibrio parahaemolyticus</name>
    <dbReference type="NCBI Taxonomy" id="670"/>
    <lineage>
        <taxon>Bacteria</taxon>
        <taxon>Pseudomonadati</taxon>
        <taxon>Pseudomonadota</taxon>
        <taxon>Gammaproteobacteria</taxon>
        <taxon>Vibrionales</taxon>
        <taxon>Vibrionaceae</taxon>
        <taxon>Vibrio</taxon>
    </lineage>
</organism>
<accession>A0AAW8PXM8</accession>
<dbReference type="GO" id="GO:0016787">
    <property type="term" value="F:hydrolase activity"/>
    <property type="evidence" value="ECO:0007669"/>
    <property type="project" value="UniProtKB-KW"/>
</dbReference>
<protein>
    <submittedName>
        <fullName evidence="1">YqiA/YcfP family alpha/beta fold hydrolase</fullName>
    </submittedName>
</protein>
<comment type="caution">
    <text evidence="1">The sequence shown here is derived from an EMBL/GenBank/DDBJ whole genome shotgun (WGS) entry which is preliminary data.</text>
</comment>
<dbReference type="PANTHER" id="PTHR35602">
    <property type="entry name" value="ESTERASE YQIA-RELATED"/>
    <property type="match status" value="1"/>
</dbReference>